<dbReference type="Proteomes" id="UP000054144">
    <property type="component" value="Unassembled WGS sequence"/>
</dbReference>
<accession>A0A0D7AM47</accession>
<protein>
    <submittedName>
        <fullName evidence="1">Uncharacterized protein</fullName>
    </submittedName>
</protein>
<sequence length="176" mass="19563">MYLANSEVEEKDQGEYISKGGIDAIMMSEIILTYNRAPWCALQAACMSESQPRPGKHELLGTDVRISATPYASDLHRCIHLAYPVHLPCTRKSAPASHARPLAGPQSQQLVAHWTTPPFEVAEHWSSGYEPEVLGWVNKEDGDIGECVWIDMGDEHESQSILICYEPLADSRSLDL</sequence>
<organism evidence="1 2">
    <name type="scientific">Fistulina hepatica ATCC 64428</name>
    <dbReference type="NCBI Taxonomy" id="1128425"/>
    <lineage>
        <taxon>Eukaryota</taxon>
        <taxon>Fungi</taxon>
        <taxon>Dikarya</taxon>
        <taxon>Basidiomycota</taxon>
        <taxon>Agaricomycotina</taxon>
        <taxon>Agaricomycetes</taxon>
        <taxon>Agaricomycetidae</taxon>
        <taxon>Agaricales</taxon>
        <taxon>Fistulinaceae</taxon>
        <taxon>Fistulina</taxon>
    </lineage>
</organism>
<evidence type="ECO:0000313" key="1">
    <source>
        <dbReference type="EMBL" id="KIY52819.1"/>
    </source>
</evidence>
<name>A0A0D7AM47_9AGAR</name>
<dbReference type="AlphaFoldDB" id="A0A0D7AM47"/>
<evidence type="ECO:0000313" key="2">
    <source>
        <dbReference type="Proteomes" id="UP000054144"/>
    </source>
</evidence>
<dbReference type="EMBL" id="KN881630">
    <property type="protein sequence ID" value="KIY52819.1"/>
    <property type="molecule type" value="Genomic_DNA"/>
</dbReference>
<gene>
    <name evidence="1" type="ORF">FISHEDRAFT_69627</name>
</gene>
<keyword evidence="2" id="KW-1185">Reference proteome</keyword>
<reference evidence="1 2" key="1">
    <citation type="journal article" date="2015" name="Fungal Genet. Biol.">
        <title>Evolution of novel wood decay mechanisms in Agaricales revealed by the genome sequences of Fistulina hepatica and Cylindrobasidium torrendii.</title>
        <authorList>
            <person name="Floudas D."/>
            <person name="Held B.W."/>
            <person name="Riley R."/>
            <person name="Nagy L.G."/>
            <person name="Koehler G."/>
            <person name="Ransdell A.S."/>
            <person name="Younus H."/>
            <person name="Chow J."/>
            <person name="Chiniquy J."/>
            <person name="Lipzen A."/>
            <person name="Tritt A."/>
            <person name="Sun H."/>
            <person name="Haridas S."/>
            <person name="LaButti K."/>
            <person name="Ohm R.A."/>
            <person name="Kues U."/>
            <person name="Blanchette R.A."/>
            <person name="Grigoriev I.V."/>
            <person name="Minto R.E."/>
            <person name="Hibbett D.S."/>
        </authorList>
    </citation>
    <scope>NUCLEOTIDE SEQUENCE [LARGE SCALE GENOMIC DNA]</scope>
    <source>
        <strain evidence="1 2">ATCC 64428</strain>
    </source>
</reference>
<proteinExistence type="predicted"/>